<dbReference type="AlphaFoldDB" id="A0A316R792"/>
<proteinExistence type="inferred from homology"/>
<dbReference type="InterPro" id="IPR017221">
    <property type="entry name" value="DUF34/NIF3_bac"/>
</dbReference>
<comment type="caution">
    <text evidence="7">The sequence shown here is derived from an EMBL/GenBank/DDBJ whole genome shotgun (WGS) entry which is preliminary data.</text>
</comment>
<feature type="binding site" evidence="6">
    <location>
        <position position="327"/>
    </location>
    <ligand>
        <name>a divalent metal cation</name>
        <dbReference type="ChEBI" id="CHEBI:60240"/>
        <label>1</label>
    </ligand>
</feature>
<keyword evidence="4 5" id="KW-0479">Metal-binding</keyword>
<dbReference type="RefSeq" id="WP_022391104.1">
    <property type="nucleotide sequence ID" value="NZ_CAUAJF010000066.1"/>
</dbReference>
<evidence type="ECO:0000256" key="6">
    <source>
        <dbReference type="PIRSR" id="PIRSR602678-1"/>
    </source>
</evidence>
<dbReference type="Gene3D" id="3.30.70.120">
    <property type="match status" value="1"/>
</dbReference>
<dbReference type="InterPro" id="IPR015867">
    <property type="entry name" value="N-reg_PII/ATP_PRibTrfase_C"/>
</dbReference>
<dbReference type="SUPFAM" id="SSF102705">
    <property type="entry name" value="NIF3 (NGG1p interacting factor 3)-like"/>
    <property type="match status" value="1"/>
</dbReference>
<name>A0A316R792_9BACT</name>
<protein>
    <recommendedName>
        <fullName evidence="3 5">GTP cyclohydrolase 1 type 2 homolog</fullName>
    </recommendedName>
</protein>
<reference evidence="7 8" key="1">
    <citation type="journal article" date="2018" name="Nat. Biotechnol.">
        <title>A standardized bacterial taxonomy based on genome phylogeny substantially revises the tree of life.</title>
        <authorList>
            <person name="Parks D.H."/>
            <person name="Chuvochina M."/>
            <person name="Waite D.W."/>
            <person name="Rinke C."/>
            <person name="Skarshewski A."/>
            <person name="Chaumeil P.A."/>
            <person name="Hugenholtz P."/>
        </authorList>
    </citation>
    <scope>NUCLEOTIDE SEQUENCE [LARGE SCALE GENOMIC DNA]</scope>
    <source>
        <strain evidence="7">UBA11482</strain>
    </source>
</reference>
<dbReference type="InterPro" id="IPR036069">
    <property type="entry name" value="DUF34/NIF3_sf"/>
</dbReference>
<evidence type="ECO:0000313" key="8">
    <source>
        <dbReference type="Proteomes" id="UP000262954"/>
    </source>
</evidence>
<dbReference type="FunFam" id="3.30.70.120:FF:000006">
    <property type="entry name" value="GTP cyclohydrolase 1 type 2 homolog"/>
    <property type="match status" value="1"/>
</dbReference>
<dbReference type="InterPro" id="IPR002678">
    <property type="entry name" value="DUF34/NIF3"/>
</dbReference>
<comment type="subunit">
    <text evidence="2">Homohexamer.</text>
</comment>
<comment type="similarity">
    <text evidence="1 5">Belongs to the GTP cyclohydrolase I type 2/NIF3 family.</text>
</comment>
<feature type="binding site" evidence="6">
    <location>
        <position position="331"/>
    </location>
    <ligand>
        <name>a divalent metal cation</name>
        <dbReference type="ChEBI" id="CHEBI:60240"/>
        <label>1</label>
    </ligand>
</feature>
<dbReference type="PANTHER" id="PTHR13799">
    <property type="entry name" value="NGG1 INTERACTING FACTOR 3"/>
    <property type="match status" value="1"/>
</dbReference>
<sequence>MKVSDIATCIEEIAPLSLQEDYDNAGWQVGDKYSEATGALLCIDVTEEVVDEAISLGVNLIISHHPLLFKGVKSLTGKNYVERTVIKAIQHNISIYASHTNLDNAWSGVNFKMAEKLGLTNLSILMPQGGKLLKLVTYVPVSHADIVRNALFTAGCGNIGDYDLCSYNSNGFGTFRAGLDSHPYCGTIGNLHQEEETRIETVLPEYLKEVATQALLKTHPYEEPAFDFIKIENQWVKAGSGVVGELLCPMDEMDFLQRTKTVFHAGCIKYSNLRNRRIRRVALCGGAGAFLISQAIASDADVFITGEIKYHDYFGYDEHILLAEVGHYETEQYTKDIFCDIITKKFPNFAVHYTKVETNPINYL</sequence>
<evidence type="ECO:0000256" key="2">
    <source>
        <dbReference type="ARBA" id="ARBA00011643"/>
    </source>
</evidence>
<evidence type="ECO:0000256" key="4">
    <source>
        <dbReference type="ARBA" id="ARBA00022723"/>
    </source>
</evidence>
<evidence type="ECO:0000256" key="1">
    <source>
        <dbReference type="ARBA" id="ARBA00006964"/>
    </source>
</evidence>
<organism evidence="7 8">
    <name type="scientific">Coprobacter fastidiosus</name>
    <dbReference type="NCBI Taxonomy" id="1099853"/>
    <lineage>
        <taxon>Bacteria</taxon>
        <taxon>Pseudomonadati</taxon>
        <taxon>Bacteroidota</taxon>
        <taxon>Bacteroidia</taxon>
        <taxon>Bacteroidales</taxon>
        <taxon>Barnesiellaceae</taxon>
        <taxon>Coprobacter</taxon>
    </lineage>
</organism>
<dbReference type="Gene3D" id="3.40.1390.30">
    <property type="entry name" value="NIF3 (NGG1p interacting factor 3)-like"/>
    <property type="match status" value="1"/>
</dbReference>
<dbReference type="FunFam" id="3.40.1390.30:FF:000001">
    <property type="entry name" value="GTP cyclohydrolase 1 type 2"/>
    <property type="match status" value="1"/>
</dbReference>
<feature type="binding site" evidence="6">
    <location>
        <position position="103"/>
    </location>
    <ligand>
        <name>a divalent metal cation</name>
        <dbReference type="ChEBI" id="CHEBI:60240"/>
        <label>1</label>
    </ligand>
</feature>
<evidence type="ECO:0000256" key="5">
    <source>
        <dbReference type="PIRNR" id="PIRNR037489"/>
    </source>
</evidence>
<dbReference type="Pfam" id="PF01784">
    <property type="entry name" value="DUF34_NIF3"/>
    <property type="match status" value="1"/>
</dbReference>
<dbReference type="GO" id="GO:0005737">
    <property type="term" value="C:cytoplasm"/>
    <property type="evidence" value="ECO:0007669"/>
    <property type="project" value="TreeGrafter"/>
</dbReference>
<dbReference type="Proteomes" id="UP000262954">
    <property type="component" value="Unassembled WGS sequence"/>
</dbReference>
<evidence type="ECO:0000313" key="7">
    <source>
        <dbReference type="EMBL" id="HBJ08941.1"/>
    </source>
</evidence>
<dbReference type="EMBL" id="DNWC01000103">
    <property type="protein sequence ID" value="HBJ08941.1"/>
    <property type="molecule type" value="Genomic_DNA"/>
</dbReference>
<gene>
    <name evidence="7" type="ORF">DDY73_08030</name>
</gene>
<feature type="binding site" evidence="6">
    <location>
        <position position="64"/>
    </location>
    <ligand>
        <name>a divalent metal cation</name>
        <dbReference type="ChEBI" id="CHEBI:60240"/>
        <label>2</label>
    </ligand>
</feature>
<evidence type="ECO:0000256" key="3">
    <source>
        <dbReference type="ARBA" id="ARBA00022112"/>
    </source>
</evidence>
<dbReference type="PIRSF" id="PIRSF037489">
    <property type="entry name" value="UCP037489_NIF3_YqfO"/>
    <property type="match status" value="1"/>
</dbReference>
<feature type="binding site" evidence="6">
    <location>
        <position position="65"/>
    </location>
    <ligand>
        <name>a divalent metal cation</name>
        <dbReference type="ChEBI" id="CHEBI:60240"/>
        <label>1</label>
    </ligand>
</feature>
<dbReference type="GO" id="GO:0046872">
    <property type="term" value="F:metal ion binding"/>
    <property type="evidence" value="ECO:0007669"/>
    <property type="project" value="UniProtKB-UniRule"/>
</dbReference>
<dbReference type="PANTHER" id="PTHR13799:SF14">
    <property type="entry name" value="GTP CYCLOHYDROLASE 1 TYPE 2 HOMOLOG"/>
    <property type="match status" value="1"/>
</dbReference>
<accession>A0A316R792</accession>
<dbReference type="NCBIfam" id="TIGR00486">
    <property type="entry name" value="YbgI_SA1388"/>
    <property type="match status" value="1"/>
</dbReference>